<dbReference type="AlphaFoldDB" id="A0AAV9DFE8"/>
<dbReference type="Proteomes" id="UP001180020">
    <property type="component" value="Unassembled WGS sequence"/>
</dbReference>
<protein>
    <submittedName>
        <fullName evidence="1">Uncharacterized protein</fullName>
    </submittedName>
</protein>
<proteinExistence type="predicted"/>
<dbReference type="EMBL" id="JAUJYO010000014">
    <property type="protein sequence ID" value="KAK1298823.1"/>
    <property type="molecule type" value="Genomic_DNA"/>
</dbReference>
<reference evidence="1" key="1">
    <citation type="journal article" date="2023" name="Nat. Commun.">
        <title>Diploid and tetraploid genomes of Acorus and the evolution of monocots.</title>
        <authorList>
            <person name="Ma L."/>
            <person name="Liu K.W."/>
            <person name="Li Z."/>
            <person name="Hsiao Y.Y."/>
            <person name="Qi Y."/>
            <person name="Fu T."/>
            <person name="Tang G.D."/>
            <person name="Zhang D."/>
            <person name="Sun W.H."/>
            <person name="Liu D.K."/>
            <person name="Li Y."/>
            <person name="Chen G.Z."/>
            <person name="Liu X.D."/>
            <person name="Liao X.Y."/>
            <person name="Jiang Y.T."/>
            <person name="Yu X."/>
            <person name="Hao Y."/>
            <person name="Huang J."/>
            <person name="Zhao X.W."/>
            <person name="Ke S."/>
            <person name="Chen Y.Y."/>
            <person name="Wu W.L."/>
            <person name="Hsu J.L."/>
            <person name="Lin Y.F."/>
            <person name="Huang M.D."/>
            <person name="Li C.Y."/>
            <person name="Huang L."/>
            <person name="Wang Z.W."/>
            <person name="Zhao X."/>
            <person name="Zhong W.Y."/>
            <person name="Peng D.H."/>
            <person name="Ahmad S."/>
            <person name="Lan S."/>
            <person name="Zhang J.S."/>
            <person name="Tsai W.C."/>
            <person name="Van de Peer Y."/>
            <person name="Liu Z.J."/>
        </authorList>
    </citation>
    <scope>NUCLEOTIDE SEQUENCE</scope>
    <source>
        <strain evidence="1">CP</strain>
    </source>
</reference>
<organism evidence="1 2">
    <name type="scientific">Acorus calamus</name>
    <name type="common">Sweet flag</name>
    <dbReference type="NCBI Taxonomy" id="4465"/>
    <lineage>
        <taxon>Eukaryota</taxon>
        <taxon>Viridiplantae</taxon>
        <taxon>Streptophyta</taxon>
        <taxon>Embryophyta</taxon>
        <taxon>Tracheophyta</taxon>
        <taxon>Spermatophyta</taxon>
        <taxon>Magnoliopsida</taxon>
        <taxon>Liliopsida</taxon>
        <taxon>Acoraceae</taxon>
        <taxon>Acorus</taxon>
    </lineage>
</organism>
<accession>A0AAV9DFE8</accession>
<evidence type="ECO:0000313" key="1">
    <source>
        <dbReference type="EMBL" id="KAK1298823.1"/>
    </source>
</evidence>
<name>A0AAV9DFE8_ACOCL</name>
<comment type="caution">
    <text evidence="1">The sequence shown here is derived from an EMBL/GenBank/DDBJ whole genome shotgun (WGS) entry which is preliminary data.</text>
</comment>
<sequence>MAQVPSMIHLTQCLFLCSQFPKPHPKGCLIPVHERNFHSLFRRKFHSNLNDASFAIRRATSEDVCAQLLHFLGIFDWPTLVNMSEYRVRSFCLHLSINGCGLMAPNKRRDCKEFGQC</sequence>
<evidence type="ECO:0000313" key="2">
    <source>
        <dbReference type="Proteomes" id="UP001180020"/>
    </source>
</evidence>
<gene>
    <name evidence="1" type="ORF">QJS10_CPB14g01447</name>
</gene>
<reference evidence="1" key="2">
    <citation type="submission" date="2023-06" db="EMBL/GenBank/DDBJ databases">
        <authorList>
            <person name="Ma L."/>
            <person name="Liu K.-W."/>
            <person name="Li Z."/>
            <person name="Hsiao Y.-Y."/>
            <person name="Qi Y."/>
            <person name="Fu T."/>
            <person name="Tang G."/>
            <person name="Zhang D."/>
            <person name="Sun W.-H."/>
            <person name="Liu D.-K."/>
            <person name="Li Y."/>
            <person name="Chen G.-Z."/>
            <person name="Liu X.-D."/>
            <person name="Liao X.-Y."/>
            <person name="Jiang Y.-T."/>
            <person name="Yu X."/>
            <person name="Hao Y."/>
            <person name="Huang J."/>
            <person name="Zhao X.-W."/>
            <person name="Ke S."/>
            <person name="Chen Y.-Y."/>
            <person name="Wu W.-L."/>
            <person name="Hsu J.-L."/>
            <person name="Lin Y.-F."/>
            <person name="Huang M.-D."/>
            <person name="Li C.-Y."/>
            <person name="Huang L."/>
            <person name="Wang Z.-W."/>
            <person name="Zhao X."/>
            <person name="Zhong W.-Y."/>
            <person name="Peng D.-H."/>
            <person name="Ahmad S."/>
            <person name="Lan S."/>
            <person name="Zhang J.-S."/>
            <person name="Tsai W.-C."/>
            <person name="Van De Peer Y."/>
            <person name="Liu Z.-J."/>
        </authorList>
    </citation>
    <scope>NUCLEOTIDE SEQUENCE</scope>
    <source>
        <strain evidence="1">CP</strain>
        <tissue evidence="1">Leaves</tissue>
    </source>
</reference>
<keyword evidence="2" id="KW-1185">Reference proteome</keyword>